<proteinExistence type="predicted"/>
<dbReference type="VEuPathDB" id="FungiDB:LEMA_P092500.1"/>
<dbReference type="eggNOG" id="ENOG502QUAK">
    <property type="taxonomic scope" value="Eukaryota"/>
</dbReference>
<dbReference type="EMBL" id="FP929132">
    <property type="protein sequence ID" value="CBX97841.1"/>
    <property type="molecule type" value="Genomic_DNA"/>
</dbReference>
<dbReference type="OMA" id="METIEYD"/>
<dbReference type="Gene3D" id="3.40.50.2000">
    <property type="entry name" value="Glycogen Phosphorylase B"/>
    <property type="match status" value="1"/>
</dbReference>
<organism evidence="3">
    <name type="scientific">Leptosphaeria maculans (strain JN3 / isolate v23.1.3 / race Av1-4-5-6-7-8)</name>
    <name type="common">Blackleg fungus</name>
    <name type="synonym">Phoma lingam</name>
    <dbReference type="NCBI Taxonomy" id="985895"/>
    <lineage>
        <taxon>Eukaryota</taxon>
        <taxon>Fungi</taxon>
        <taxon>Dikarya</taxon>
        <taxon>Ascomycota</taxon>
        <taxon>Pezizomycotina</taxon>
        <taxon>Dothideomycetes</taxon>
        <taxon>Pleosporomycetidae</taxon>
        <taxon>Pleosporales</taxon>
        <taxon>Pleosporineae</taxon>
        <taxon>Leptosphaeriaceae</taxon>
        <taxon>Plenodomus</taxon>
        <taxon>Plenodomus lingam/Leptosphaeria maculans species complex</taxon>
    </lineage>
</organism>
<evidence type="ECO:0000256" key="1">
    <source>
        <dbReference type="SAM" id="MobiDB-lite"/>
    </source>
</evidence>
<gene>
    <name evidence="2" type="ORF">LEMA_P092500.1</name>
</gene>
<evidence type="ECO:0000313" key="2">
    <source>
        <dbReference type="EMBL" id="CBX97841.1"/>
    </source>
</evidence>
<dbReference type="PANTHER" id="PTHR12526:SF630">
    <property type="entry name" value="GLYCOSYLTRANSFERASE"/>
    <property type="match status" value="1"/>
</dbReference>
<evidence type="ECO:0000313" key="3">
    <source>
        <dbReference type="Proteomes" id="UP000002668"/>
    </source>
</evidence>
<dbReference type="SUPFAM" id="SSF53756">
    <property type="entry name" value="UDP-Glycosyltransferase/glycogen phosphorylase"/>
    <property type="match status" value="1"/>
</dbReference>
<dbReference type="HOGENOM" id="CLU_417407_0_0_1"/>
<accession>E5A2P5</accession>
<dbReference type="InParanoid" id="E5A2P5"/>
<protein>
    <recommendedName>
        <fullName evidence="4">Glycosyl transferase family 1 domain-containing protein</fullName>
    </recommendedName>
</protein>
<dbReference type="STRING" id="985895.E5A2P5"/>
<reference evidence="3" key="1">
    <citation type="journal article" date="2011" name="Nat. Commun.">
        <title>Effector diversification within compartments of the Leptosphaeria maculans genome affected by Repeat-Induced Point mutations.</title>
        <authorList>
            <person name="Rouxel T."/>
            <person name="Grandaubert J."/>
            <person name="Hane J.K."/>
            <person name="Hoede C."/>
            <person name="van de Wouw A.P."/>
            <person name="Couloux A."/>
            <person name="Dominguez V."/>
            <person name="Anthouard V."/>
            <person name="Bally P."/>
            <person name="Bourras S."/>
            <person name="Cozijnsen A.J."/>
            <person name="Ciuffetti L.M."/>
            <person name="Degrave A."/>
            <person name="Dilmaghani A."/>
            <person name="Duret L."/>
            <person name="Fudal I."/>
            <person name="Goodwin S.B."/>
            <person name="Gout L."/>
            <person name="Glaser N."/>
            <person name="Linglin J."/>
            <person name="Kema G.H.J."/>
            <person name="Lapalu N."/>
            <person name="Lawrence C.B."/>
            <person name="May K."/>
            <person name="Meyer M."/>
            <person name="Ollivier B."/>
            <person name="Poulain J."/>
            <person name="Schoch C.L."/>
            <person name="Simon A."/>
            <person name="Spatafora J.W."/>
            <person name="Stachowiak A."/>
            <person name="Turgeon B.G."/>
            <person name="Tyler B.M."/>
            <person name="Vincent D."/>
            <person name="Weissenbach J."/>
            <person name="Amselem J."/>
            <person name="Quesneville H."/>
            <person name="Oliver R.P."/>
            <person name="Wincker P."/>
            <person name="Balesdent M.-H."/>
            <person name="Howlett B.J."/>
        </authorList>
    </citation>
    <scope>NUCLEOTIDE SEQUENCE [LARGE SCALE GENOMIC DNA]</scope>
    <source>
        <strain evidence="3">JN3 / isolate v23.1.3 / race Av1-4-5-6-7-8</strain>
    </source>
</reference>
<dbReference type="Pfam" id="PF13692">
    <property type="entry name" value="Glyco_trans_1_4"/>
    <property type="match status" value="1"/>
</dbReference>
<feature type="region of interest" description="Disordered" evidence="1">
    <location>
        <begin position="525"/>
        <end position="616"/>
    </location>
</feature>
<dbReference type="Proteomes" id="UP000002668">
    <property type="component" value="Genome"/>
</dbReference>
<sequence>MTVADVNQATRALLNLNTYFEDSRHWKEVWTSDIVKDTWRELWLADDMPNAQPPSEWFRTELPTLSHFDTALELWYRYLFIFSIPIPDKIPHVFQASHHSVSASYGIVCKLKRNCTLQIWDHAISWRETNLYLSSAMCTLPPFIRNSLLGLMKLTSCLILHHADQILPCADFFNPGWEVEIGSSKGQLTHRNVFRRKVDPIVNGITDMQKFSPVTEIKTKKPTVTMLSHVWFAKDIKTALLAADIITNEWGFKDYQLDIYGALNKSPVYSSECQEILACKGLGQQVAMRGTADPAKVLADTWLFLNSSVSEGLPLALGEAALTGAPVVCTDVGASLRVLTDPDDGKRYSEVVAPNDAYGLARAQINLLGMLDEWAQYADDAPGVAAPILPHKPTPKDVEIITRRMYEKSEYRRKLGMMARNIVQKSFGGDRYLREHEQMLWIGKAYYEMLGIDKRIIPPKTPTRMLSLRSRVARQQQEVEATYSEVFDPQMEMMLHPRPWANQRHSGASSFSSFYMDESARSSTYSLPTWEHDRSGMRTPDSSIRYANSEEDGSPPLVTRPPRTHSRTQDGRPVSPSPSAKGKRPVHPAYRNSGSNSGSNNSSARSSYCAPQTDTRRDLLVVRQNVPGYDSARSSTRIRSHLSEMETIEYDDFGGRL</sequence>
<dbReference type="PANTHER" id="PTHR12526">
    <property type="entry name" value="GLYCOSYLTRANSFERASE"/>
    <property type="match status" value="1"/>
</dbReference>
<keyword evidence="3" id="KW-1185">Reference proteome</keyword>
<feature type="compositionally biased region" description="Low complexity" evidence="1">
    <location>
        <begin position="589"/>
        <end position="608"/>
    </location>
</feature>
<dbReference type="OrthoDB" id="2582433at2759"/>
<dbReference type="AlphaFoldDB" id="E5A2P5"/>
<dbReference type="CAZy" id="GT4">
    <property type="family name" value="Glycosyltransferase Family 4"/>
</dbReference>
<name>E5A2P5_LEPMJ</name>
<evidence type="ECO:0008006" key="4">
    <source>
        <dbReference type="Google" id="ProtNLM"/>
    </source>
</evidence>